<dbReference type="GeneID" id="24112369"/>
<keyword evidence="1" id="KW-0472">Membrane</keyword>
<dbReference type="Proteomes" id="UP000014071">
    <property type="component" value="Unassembled WGS sequence"/>
</dbReference>
<dbReference type="AlphaFoldDB" id="R9PDP0"/>
<organism evidence="2 3">
    <name type="scientific">Pseudozyma hubeiensis (strain SY62)</name>
    <name type="common">Yeast</name>
    <dbReference type="NCBI Taxonomy" id="1305764"/>
    <lineage>
        <taxon>Eukaryota</taxon>
        <taxon>Fungi</taxon>
        <taxon>Dikarya</taxon>
        <taxon>Basidiomycota</taxon>
        <taxon>Ustilaginomycotina</taxon>
        <taxon>Ustilaginomycetes</taxon>
        <taxon>Ustilaginales</taxon>
        <taxon>Ustilaginaceae</taxon>
        <taxon>Pseudozyma</taxon>
    </lineage>
</organism>
<feature type="transmembrane region" description="Helical" evidence="1">
    <location>
        <begin position="98"/>
        <end position="117"/>
    </location>
</feature>
<evidence type="ECO:0000313" key="3">
    <source>
        <dbReference type="Proteomes" id="UP000014071"/>
    </source>
</evidence>
<dbReference type="EMBL" id="DF238831">
    <property type="protein sequence ID" value="GAC99503.1"/>
    <property type="molecule type" value="Genomic_DNA"/>
</dbReference>
<name>R9PDP0_PSEHS</name>
<keyword evidence="1" id="KW-1133">Transmembrane helix</keyword>
<gene>
    <name evidence="2" type="ORF">PHSY_007105</name>
</gene>
<dbReference type="HOGENOM" id="CLU_2050675_0_0_1"/>
<sequence length="120" mass="13407">MLAASSWLTLTASQAASLVEFRGLLRLFEGHCTVVNQEDDCDTRLNACTGSSRKLEPVARWAIFTDNSAIPFTLRTTESWSKAHGRCTLRRHYVFVPLPGSVVISSRVVLYFVMIAAQRM</sequence>
<dbReference type="RefSeq" id="XP_012193090.1">
    <property type="nucleotide sequence ID" value="XM_012337700.1"/>
</dbReference>
<accession>R9PDP0</accession>
<evidence type="ECO:0000313" key="2">
    <source>
        <dbReference type="EMBL" id="GAC99503.1"/>
    </source>
</evidence>
<protein>
    <submittedName>
        <fullName evidence="2">Uncharacterized protein</fullName>
    </submittedName>
</protein>
<keyword evidence="3" id="KW-1185">Reference proteome</keyword>
<reference evidence="3" key="1">
    <citation type="journal article" date="2013" name="Genome Announc.">
        <title>Draft genome sequence of the basidiomycetous yeast-like fungus Pseudozyma hubeiensis SY62, which produces an abundant amount of the biosurfactant mannosylerythritol lipids.</title>
        <authorList>
            <person name="Konishi M."/>
            <person name="Hatada Y."/>
            <person name="Horiuchi J."/>
        </authorList>
    </citation>
    <scope>NUCLEOTIDE SEQUENCE [LARGE SCALE GENOMIC DNA]</scope>
    <source>
        <strain evidence="3">SY62</strain>
    </source>
</reference>
<proteinExistence type="predicted"/>
<keyword evidence="1" id="KW-0812">Transmembrane</keyword>
<evidence type="ECO:0000256" key="1">
    <source>
        <dbReference type="SAM" id="Phobius"/>
    </source>
</evidence>